<name>A0A0H2XTD1_BURO1</name>
<dbReference type="HOGENOM" id="CLU_1892209_0_0_4"/>
<gene>
    <name evidence="1" type="ordered locus">Bcen_2879</name>
</gene>
<organism evidence="1">
    <name type="scientific">Burkholderia orbicola (strain AU 1054)</name>
    <dbReference type="NCBI Taxonomy" id="331271"/>
    <lineage>
        <taxon>Bacteria</taxon>
        <taxon>Pseudomonadati</taxon>
        <taxon>Pseudomonadota</taxon>
        <taxon>Betaproteobacteria</taxon>
        <taxon>Burkholderiales</taxon>
        <taxon>Burkholderiaceae</taxon>
        <taxon>Burkholderia</taxon>
        <taxon>Burkholderia cepacia complex</taxon>
        <taxon>Burkholderia orbicola</taxon>
    </lineage>
</organism>
<proteinExistence type="predicted"/>
<dbReference type="EMBL" id="CP000378">
    <property type="protein sequence ID" value="ABF77775.1"/>
    <property type="molecule type" value="Genomic_DNA"/>
</dbReference>
<protein>
    <submittedName>
        <fullName evidence="1">Uncharacterized protein</fullName>
    </submittedName>
</protein>
<reference evidence="1" key="1">
    <citation type="submission" date="2006-05" db="EMBL/GenBank/DDBJ databases">
        <title>Complete sequence of chromosome 1 of Burkholderia cenocepacia AU 1054.</title>
        <authorList>
            <consortium name="US DOE Joint Genome Institute"/>
            <person name="Copeland A."/>
            <person name="Lucas S."/>
            <person name="Lapidus A."/>
            <person name="Barry K."/>
            <person name="Detter J.C."/>
            <person name="Glavina del Rio T."/>
            <person name="Hammon N."/>
            <person name="Israni S."/>
            <person name="Dalin E."/>
            <person name="Tice H."/>
            <person name="Pitluck S."/>
            <person name="Chain P."/>
            <person name="Malfatti S."/>
            <person name="Shin M."/>
            <person name="Vergez L."/>
            <person name="Schmutz J."/>
            <person name="Larimer F."/>
            <person name="Land M."/>
            <person name="Hauser L."/>
            <person name="Kyrpides N."/>
            <person name="Lykidis A."/>
            <person name="LiPuma J.J."/>
            <person name="Konstantinidis K."/>
            <person name="Tiedje J.M."/>
            <person name="Richardson P."/>
        </authorList>
    </citation>
    <scope>NUCLEOTIDE SEQUENCE [LARGE SCALE GENOMIC DNA]</scope>
    <source>
        <strain evidence="1">AU 1054</strain>
    </source>
</reference>
<sequence length="134" mass="14684">MNITKKPEPFDHLADALERELLNMSDEDVLEGRNGDAAKANGLRLLKAAKATAGKQRLAAAKEAVALARSGVLSVPLEVKLDDIKAYIRNASNDGRYTLAARSLDEMTESDLRRIYAQLKRLESSLDSNEDDGQ</sequence>
<evidence type="ECO:0000313" key="1">
    <source>
        <dbReference type="EMBL" id="ABF77775.1"/>
    </source>
</evidence>
<dbReference type="AlphaFoldDB" id="A0A0H2XTD1"/>
<accession>A0A0H2XTD1</accession>